<gene>
    <name evidence="1" type="ORF">ATANTOWER_024491</name>
</gene>
<keyword evidence="2" id="KW-1185">Reference proteome</keyword>
<protein>
    <submittedName>
        <fullName evidence="1">Uncharacterized protein</fullName>
    </submittedName>
</protein>
<proteinExistence type="predicted"/>
<reference evidence="1 2" key="1">
    <citation type="submission" date="2021-07" db="EMBL/GenBank/DDBJ databases">
        <authorList>
            <person name="Palmer J.M."/>
        </authorList>
    </citation>
    <scope>NUCLEOTIDE SEQUENCE [LARGE SCALE GENOMIC DNA]</scope>
    <source>
        <strain evidence="1 2">AT_MEX2019</strain>
        <tissue evidence="1">Muscle</tissue>
    </source>
</reference>
<dbReference type="EMBL" id="JAHUTI010039894">
    <property type="protein sequence ID" value="MED6244799.1"/>
    <property type="molecule type" value="Genomic_DNA"/>
</dbReference>
<name>A0ABU7B4R9_9TELE</name>
<evidence type="ECO:0000313" key="2">
    <source>
        <dbReference type="Proteomes" id="UP001345963"/>
    </source>
</evidence>
<evidence type="ECO:0000313" key="1">
    <source>
        <dbReference type="EMBL" id="MED6244799.1"/>
    </source>
</evidence>
<accession>A0ABU7B4R9</accession>
<dbReference type="Proteomes" id="UP001345963">
    <property type="component" value="Unassembled WGS sequence"/>
</dbReference>
<sequence>MNDSLSFNYMFLSKSSAFSACSPLTELNVYLKSNKIQLIQLYFSHPPRGGAVSQQQCSEISAKTHTSIISMLVRNTNLHPEVMLKTLRNKTDRTDKRSMFLYAKHRCRNKT</sequence>
<comment type="caution">
    <text evidence="1">The sequence shown here is derived from an EMBL/GenBank/DDBJ whole genome shotgun (WGS) entry which is preliminary data.</text>
</comment>
<organism evidence="1 2">
    <name type="scientific">Ataeniobius toweri</name>
    <dbReference type="NCBI Taxonomy" id="208326"/>
    <lineage>
        <taxon>Eukaryota</taxon>
        <taxon>Metazoa</taxon>
        <taxon>Chordata</taxon>
        <taxon>Craniata</taxon>
        <taxon>Vertebrata</taxon>
        <taxon>Euteleostomi</taxon>
        <taxon>Actinopterygii</taxon>
        <taxon>Neopterygii</taxon>
        <taxon>Teleostei</taxon>
        <taxon>Neoteleostei</taxon>
        <taxon>Acanthomorphata</taxon>
        <taxon>Ovalentaria</taxon>
        <taxon>Atherinomorphae</taxon>
        <taxon>Cyprinodontiformes</taxon>
        <taxon>Goodeidae</taxon>
        <taxon>Ataeniobius</taxon>
    </lineage>
</organism>